<accession>A0A397VHV1</accession>
<dbReference type="OrthoDB" id="2015253at2759"/>
<dbReference type="PANTHER" id="PTHR10277:SF9">
    <property type="entry name" value="2-ISOPROPYLMALATE SYNTHASE 1, CHLOROPLASTIC-RELATED"/>
    <property type="match status" value="1"/>
</dbReference>
<dbReference type="Gene3D" id="3.20.20.70">
    <property type="entry name" value="Aldolase class I"/>
    <property type="match status" value="1"/>
</dbReference>
<keyword evidence="7" id="KW-0479">Metal-binding</keyword>
<dbReference type="InterPro" id="IPR013709">
    <property type="entry name" value="2-isopropylmalate_synth_dimer"/>
</dbReference>
<dbReference type="HAMAP" id="MF_01025">
    <property type="entry name" value="LeuA_type1"/>
    <property type="match status" value="1"/>
</dbReference>
<dbReference type="SUPFAM" id="SSF110921">
    <property type="entry name" value="2-isopropylmalate synthase LeuA, allosteric (dimerisation) domain"/>
    <property type="match status" value="1"/>
</dbReference>
<evidence type="ECO:0000256" key="7">
    <source>
        <dbReference type="ARBA" id="ARBA00022723"/>
    </source>
</evidence>
<dbReference type="GO" id="GO:0046872">
    <property type="term" value="F:metal ion binding"/>
    <property type="evidence" value="ECO:0007669"/>
    <property type="project" value="UniProtKB-KW"/>
</dbReference>
<keyword evidence="11" id="KW-1185">Reference proteome</keyword>
<dbReference type="Pfam" id="PF22617">
    <property type="entry name" value="HCS_D2"/>
    <property type="match status" value="1"/>
</dbReference>
<dbReference type="GO" id="GO:0003852">
    <property type="term" value="F:2-isopropylmalate synthase activity"/>
    <property type="evidence" value="ECO:0007669"/>
    <property type="project" value="UniProtKB-EC"/>
</dbReference>
<dbReference type="Proteomes" id="UP000266673">
    <property type="component" value="Unassembled WGS sequence"/>
</dbReference>
<keyword evidence="8" id="KW-0100">Branched-chain amino acid biosynthesis</keyword>
<dbReference type="FunFam" id="3.20.20.70:FF:000010">
    <property type="entry name" value="2-isopropylmalate synthase"/>
    <property type="match status" value="1"/>
</dbReference>
<feature type="domain" description="Pyruvate carboxyltransferase" evidence="9">
    <location>
        <begin position="55"/>
        <end position="328"/>
    </location>
</feature>
<keyword evidence="6" id="KW-0808">Transferase</keyword>
<evidence type="ECO:0000256" key="5">
    <source>
        <dbReference type="ARBA" id="ARBA00022605"/>
    </source>
</evidence>
<dbReference type="EMBL" id="QKWP01000410">
    <property type="protein sequence ID" value="RIB20559.1"/>
    <property type="molecule type" value="Genomic_DNA"/>
</dbReference>
<dbReference type="Pfam" id="PF00682">
    <property type="entry name" value="HMGL-like"/>
    <property type="match status" value="1"/>
</dbReference>
<dbReference type="EC" id="2.3.3.13" evidence="3"/>
<keyword evidence="5" id="KW-0028">Amino-acid biosynthesis</keyword>
<evidence type="ECO:0000259" key="9">
    <source>
        <dbReference type="PROSITE" id="PS50991"/>
    </source>
</evidence>
<evidence type="ECO:0000256" key="8">
    <source>
        <dbReference type="ARBA" id="ARBA00023304"/>
    </source>
</evidence>
<dbReference type="InterPro" id="IPR000891">
    <property type="entry name" value="PYR_CT"/>
</dbReference>
<dbReference type="UniPathway" id="UPA00048">
    <property type="reaction ID" value="UER00070"/>
</dbReference>
<evidence type="ECO:0000256" key="2">
    <source>
        <dbReference type="ARBA" id="ARBA00009396"/>
    </source>
</evidence>
<evidence type="ECO:0000256" key="6">
    <source>
        <dbReference type="ARBA" id="ARBA00022679"/>
    </source>
</evidence>
<evidence type="ECO:0000313" key="11">
    <source>
        <dbReference type="Proteomes" id="UP000266673"/>
    </source>
</evidence>
<dbReference type="Pfam" id="PF08502">
    <property type="entry name" value="LeuA_dimer"/>
    <property type="match status" value="1"/>
</dbReference>
<dbReference type="CDD" id="cd07940">
    <property type="entry name" value="DRE_TIM_IPMS"/>
    <property type="match status" value="1"/>
</dbReference>
<dbReference type="InterPro" id="IPR036230">
    <property type="entry name" value="LeuA_allosteric_dom_sf"/>
</dbReference>
<comment type="caution">
    <text evidence="10">The sequence shown here is derived from an EMBL/GenBank/DDBJ whole genome shotgun (WGS) entry which is preliminary data.</text>
</comment>
<dbReference type="Gene3D" id="3.30.160.270">
    <property type="match status" value="1"/>
</dbReference>
<dbReference type="Gene3D" id="1.10.238.260">
    <property type="match status" value="1"/>
</dbReference>
<dbReference type="GO" id="GO:0009098">
    <property type="term" value="P:L-leucine biosynthetic process"/>
    <property type="evidence" value="ECO:0007669"/>
    <property type="project" value="UniProtKB-UniPathway"/>
</dbReference>
<dbReference type="InterPro" id="IPR005671">
    <property type="entry name" value="LeuA_bact_synth"/>
</dbReference>
<dbReference type="PROSITE" id="PS00815">
    <property type="entry name" value="AIPM_HOMOCIT_SYNTH_1"/>
    <property type="match status" value="1"/>
</dbReference>
<dbReference type="InterPro" id="IPR054691">
    <property type="entry name" value="LeuA/HCS_post-cat"/>
</dbReference>
<gene>
    <name evidence="10" type="ORF">C2G38_1963730</name>
</gene>
<evidence type="ECO:0000256" key="4">
    <source>
        <dbReference type="ARBA" id="ARBA00022430"/>
    </source>
</evidence>
<protein>
    <recommendedName>
        <fullName evidence="3">2-isopropylmalate synthase</fullName>
        <ecNumber evidence="3">2.3.3.13</ecNumber>
    </recommendedName>
</protein>
<dbReference type="PROSITE" id="PS00816">
    <property type="entry name" value="AIPM_HOMOCIT_SYNTH_2"/>
    <property type="match status" value="1"/>
</dbReference>
<dbReference type="AlphaFoldDB" id="A0A397VHV1"/>
<dbReference type="InterPro" id="IPR002034">
    <property type="entry name" value="AIPM/Hcit_synth_CS"/>
</dbReference>
<dbReference type="SUPFAM" id="SSF51569">
    <property type="entry name" value="Aldolase"/>
    <property type="match status" value="1"/>
</dbReference>
<sequence length="596" mass="65550">MFAKNFSIYRSIVSNQFVNLSVKKPVVKSHRSIPFPLFLQSRYYAKPGSQDKDKLIIFDTSLRDGEQSPGVTFTAEEKLDIARHLSNLGVDVIEAGFPIASQGDFDAVARIAKEVGPLMHGREKIGKPMRIAGLARATNKDIKRCYEAVSLAPLHRIHTFLATSDIHLNYKLKISRNECIERAASAVAYAKSLCDDVEFSSEDSGRSDRDFLCQVLGKVIEAGATTLNIPDTVGYTSPEEYGALIKYLTENTPGSHKVIWSTHCHNDLGLATANTLSGITNGARQVEVTINGIGERAGNTSLEEVVMNIHTHPSSYPVYHTINTPLIYRTSTLVSSLSGMVVQPNKAIVGVNAFLHESGIHQDGVLKHKQTYEIIRPEDVGVFNVNLVLGKLSGRNAFRSRLEQLGYFDMNEDDFNKAFDRFKALADAKKRVTDHDLLALISDQISSGRGRFDLQTIQVVSGTRDMVTATAKMIDSSQNKELIAAAVGQNGPIMAVFGAIQQLVHRKIRLLDYEVRAVSEGMDALGKVVVKITEDPVIDSSGKTKLTKSVYHGHGTDVDIVMASAKAYVNAINRLFQSEINETSRRSSLEERVANI</sequence>
<comment type="pathway">
    <text evidence="1">Amino-acid biosynthesis; L-leucine biosynthesis; L-leucine from 3-methyl-2-oxobutanoate: step 1/4.</text>
</comment>
<dbReference type="FunFam" id="1.10.238.260:FF:000001">
    <property type="entry name" value="2-isopropylmalate synthase"/>
    <property type="match status" value="1"/>
</dbReference>
<proteinExistence type="inferred from homology"/>
<dbReference type="STRING" id="44941.A0A397VHV1"/>
<dbReference type="PANTHER" id="PTHR10277">
    <property type="entry name" value="HOMOCITRATE SYNTHASE-RELATED"/>
    <property type="match status" value="1"/>
</dbReference>
<dbReference type="SMART" id="SM00917">
    <property type="entry name" value="LeuA_dimer"/>
    <property type="match status" value="1"/>
</dbReference>
<keyword evidence="4" id="KW-0432">Leucine biosynthesis</keyword>
<dbReference type="InterPro" id="IPR013785">
    <property type="entry name" value="Aldolase_TIM"/>
</dbReference>
<dbReference type="GO" id="GO:0010177">
    <property type="term" value="F:methylthioalkylmalate synthase activity"/>
    <property type="evidence" value="ECO:0007669"/>
    <property type="project" value="UniProtKB-ARBA"/>
</dbReference>
<evidence type="ECO:0000313" key="10">
    <source>
        <dbReference type="EMBL" id="RIB20559.1"/>
    </source>
</evidence>
<organism evidence="10 11">
    <name type="scientific">Gigaspora rosea</name>
    <dbReference type="NCBI Taxonomy" id="44941"/>
    <lineage>
        <taxon>Eukaryota</taxon>
        <taxon>Fungi</taxon>
        <taxon>Fungi incertae sedis</taxon>
        <taxon>Mucoromycota</taxon>
        <taxon>Glomeromycotina</taxon>
        <taxon>Glomeromycetes</taxon>
        <taxon>Diversisporales</taxon>
        <taxon>Gigasporaceae</taxon>
        <taxon>Gigaspora</taxon>
    </lineage>
</organism>
<comment type="similarity">
    <text evidence="2">Belongs to the alpha-IPM synthase/homocitrate synthase family. LeuA type 1 subfamily.</text>
</comment>
<name>A0A397VHV1_9GLOM</name>
<evidence type="ECO:0000256" key="1">
    <source>
        <dbReference type="ARBA" id="ARBA00004689"/>
    </source>
</evidence>
<dbReference type="NCBIfam" id="TIGR00973">
    <property type="entry name" value="leuA_bact"/>
    <property type="match status" value="1"/>
</dbReference>
<dbReference type="PROSITE" id="PS50991">
    <property type="entry name" value="PYR_CT"/>
    <property type="match status" value="1"/>
</dbReference>
<dbReference type="InterPro" id="IPR050073">
    <property type="entry name" value="2-IPM_HCS-like"/>
</dbReference>
<reference evidence="10 11" key="1">
    <citation type="submission" date="2018-06" db="EMBL/GenBank/DDBJ databases">
        <title>Comparative genomics reveals the genomic features of Rhizophagus irregularis, R. cerebriforme, R. diaphanum and Gigaspora rosea, and their symbiotic lifestyle signature.</title>
        <authorList>
            <person name="Morin E."/>
            <person name="San Clemente H."/>
            <person name="Chen E.C.H."/>
            <person name="De La Providencia I."/>
            <person name="Hainaut M."/>
            <person name="Kuo A."/>
            <person name="Kohler A."/>
            <person name="Murat C."/>
            <person name="Tang N."/>
            <person name="Roy S."/>
            <person name="Loubradou J."/>
            <person name="Henrissat B."/>
            <person name="Grigoriev I.V."/>
            <person name="Corradi N."/>
            <person name="Roux C."/>
            <person name="Martin F.M."/>
        </authorList>
    </citation>
    <scope>NUCLEOTIDE SEQUENCE [LARGE SCALE GENOMIC DNA]</scope>
    <source>
        <strain evidence="10 11">DAOM 194757</strain>
    </source>
</reference>
<evidence type="ECO:0000256" key="3">
    <source>
        <dbReference type="ARBA" id="ARBA00012973"/>
    </source>
</evidence>
<dbReference type="NCBIfam" id="NF002086">
    <property type="entry name" value="PRK00915.1-3"/>
    <property type="match status" value="1"/>
</dbReference>